<accession>A0ABP2DA25</accession>
<dbReference type="EMBL" id="ABID01000002">
    <property type="protein sequence ID" value="EDQ05155.1"/>
    <property type="molecule type" value="Genomic_DNA"/>
</dbReference>
<proteinExistence type="predicted"/>
<evidence type="ECO:0000313" key="2">
    <source>
        <dbReference type="Proteomes" id="UP000003257"/>
    </source>
</evidence>
<name>A0ABP2DA25_9RHOB</name>
<keyword evidence="2" id="KW-1185">Reference proteome</keyword>
<evidence type="ECO:0000313" key="1">
    <source>
        <dbReference type="EMBL" id="EDQ05155.1"/>
    </source>
</evidence>
<sequence length="69" mass="6747">MTRLNDVLSADGVLSAHDGMGLDLGVGHGLVWGAAANDARYGNGLQPGGAEIGAAGIGVNLGFGRNLTG</sequence>
<comment type="caution">
    <text evidence="1">The sequence shown here is derived from an EMBL/GenBank/DDBJ whole genome shotgun (WGS) entry which is preliminary data.</text>
</comment>
<dbReference type="Proteomes" id="UP000003257">
    <property type="component" value="Unassembled WGS sequence"/>
</dbReference>
<dbReference type="RefSeq" id="WP_007119293.1">
    <property type="nucleotide sequence ID" value="NZ_ABID01000002.1"/>
</dbReference>
<reference evidence="1 2" key="1">
    <citation type="submission" date="2007-11" db="EMBL/GenBank/DDBJ databases">
        <authorList>
            <person name="Wagner-Dobler I."/>
            <person name="Ferriera S."/>
            <person name="Johnson J."/>
            <person name="Kravitz S."/>
            <person name="Beeson K."/>
            <person name="Sutton G."/>
            <person name="Rogers Y.-H."/>
            <person name="Friedman R."/>
            <person name="Frazier M."/>
            <person name="Venter J.C."/>
        </authorList>
    </citation>
    <scope>NUCLEOTIDE SEQUENCE [LARGE SCALE GENOMIC DNA]</scope>
    <source>
        <strain evidence="1 2">HEL-45</strain>
    </source>
</reference>
<protein>
    <submittedName>
        <fullName evidence="1">Uncharacterized protein</fullName>
    </submittedName>
</protein>
<gene>
    <name evidence="1" type="ORF">OIHEL45_10448</name>
</gene>
<organism evidence="1 2">
    <name type="scientific">Sulfitobacter indolifex HEL-45</name>
    <dbReference type="NCBI Taxonomy" id="391624"/>
    <lineage>
        <taxon>Bacteria</taxon>
        <taxon>Pseudomonadati</taxon>
        <taxon>Pseudomonadota</taxon>
        <taxon>Alphaproteobacteria</taxon>
        <taxon>Rhodobacterales</taxon>
        <taxon>Roseobacteraceae</taxon>
        <taxon>Sulfitobacter</taxon>
    </lineage>
</organism>